<dbReference type="EMBL" id="BDIP01010326">
    <property type="protein sequence ID" value="GIQ92707.1"/>
    <property type="molecule type" value="Genomic_DNA"/>
</dbReference>
<proteinExistence type="predicted"/>
<keyword evidence="2" id="KW-1185">Reference proteome</keyword>
<gene>
    <name evidence="1" type="ORF">KIPB_016632</name>
</gene>
<dbReference type="AlphaFoldDB" id="A0A9K3DD60"/>
<comment type="caution">
    <text evidence="1">The sequence shown here is derived from an EMBL/GenBank/DDBJ whole genome shotgun (WGS) entry which is preliminary data.</text>
</comment>
<organism evidence="1 2">
    <name type="scientific">Kipferlia bialata</name>
    <dbReference type="NCBI Taxonomy" id="797122"/>
    <lineage>
        <taxon>Eukaryota</taxon>
        <taxon>Metamonada</taxon>
        <taxon>Carpediemonas-like organisms</taxon>
        <taxon>Kipferlia</taxon>
    </lineage>
</organism>
<reference evidence="1 2" key="1">
    <citation type="journal article" date="2018" name="PLoS ONE">
        <title>The draft genome of Kipferlia bialata reveals reductive genome evolution in fornicate parasites.</title>
        <authorList>
            <person name="Tanifuji G."/>
            <person name="Takabayashi S."/>
            <person name="Kume K."/>
            <person name="Takagi M."/>
            <person name="Nakayama T."/>
            <person name="Kamikawa R."/>
            <person name="Inagaki Y."/>
            <person name="Hashimoto T."/>
        </authorList>
    </citation>
    <scope>NUCLEOTIDE SEQUENCE [LARGE SCALE GENOMIC DNA]</scope>
    <source>
        <strain evidence="1">NY0173</strain>
    </source>
</reference>
<dbReference type="Proteomes" id="UP000265618">
    <property type="component" value="Unassembled WGS sequence"/>
</dbReference>
<accession>A0A9K3DD60</accession>
<feature type="non-terminal residue" evidence="1">
    <location>
        <position position="95"/>
    </location>
</feature>
<evidence type="ECO:0000313" key="1">
    <source>
        <dbReference type="EMBL" id="GIQ92707.1"/>
    </source>
</evidence>
<sequence>MYETFHTGYTALTSFAFDPADSIGSLHSASDLLDSIRSIHFIPLPADTLSLSVPETLHYHRCMGYNQDVGELCGCAEVVIDAQDSIDEYTAKFKE</sequence>
<evidence type="ECO:0000313" key="2">
    <source>
        <dbReference type="Proteomes" id="UP000265618"/>
    </source>
</evidence>
<name>A0A9K3DD60_9EUKA</name>
<protein>
    <submittedName>
        <fullName evidence="1">Uncharacterized protein</fullName>
    </submittedName>
</protein>